<dbReference type="NCBIfam" id="NF004078">
    <property type="entry name" value="PRK05583.1"/>
    <property type="match status" value="1"/>
</dbReference>
<feature type="domain" description="Ribosomal protein eL8/eL30/eS12/Gadd45" evidence="1">
    <location>
        <begin position="4"/>
        <end position="92"/>
    </location>
</feature>
<dbReference type="InterPro" id="IPR029064">
    <property type="entry name" value="Ribosomal_eL30-like_sf"/>
</dbReference>
<evidence type="ECO:0000259" key="1">
    <source>
        <dbReference type="Pfam" id="PF01248"/>
    </source>
</evidence>
<dbReference type="GO" id="GO:0005840">
    <property type="term" value="C:ribosome"/>
    <property type="evidence" value="ECO:0007669"/>
    <property type="project" value="UniProtKB-KW"/>
</dbReference>
<dbReference type="EMBL" id="FRAG01000015">
    <property type="protein sequence ID" value="SHJ90929.1"/>
    <property type="molecule type" value="Genomic_DNA"/>
</dbReference>
<keyword evidence="3" id="KW-1185">Reference proteome</keyword>
<gene>
    <name evidence="2" type="ORF">SAMN02745912_01574</name>
</gene>
<keyword evidence="2" id="KW-0687">Ribonucleoprotein</keyword>
<dbReference type="SUPFAM" id="SSF55315">
    <property type="entry name" value="L30e-like"/>
    <property type="match status" value="1"/>
</dbReference>
<name>A0A1M6N5D5_PARC5</name>
<evidence type="ECO:0000313" key="2">
    <source>
        <dbReference type="EMBL" id="SHJ90929.1"/>
    </source>
</evidence>
<dbReference type="Pfam" id="PF01248">
    <property type="entry name" value="Ribosomal_L7Ae"/>
    <property type="match status" value="1"/>
</dbReference>
<dbReference type="OrthoDB" id="9794863at2"/>
<keyword evidence="2" id="KW-0689">Ribosomal protein</keyword>
<dbReference type="Proteomes" id="UP000184465">
    <property type="component" value="Unassembled WGS sequence"/>
</dbReference>
<organism evidence="2 3">
    <name type="scientific">Paramaledivibacter caminithermalis (strain DSM 15212 / CIP 107654 / DViRD3)</name>
    <name type="common">Clostridium caminithermale</name>
    <dbReference type="NCBI Taxonomy" id="1121301"/>
    <lineage>
        <taxon>Bacteria</taxon>
        <taxon>Bacillati</taxon>
        <taxon>Bacillota</taxon>
        <taxon>Clostridia</taxon>
        <taxon>Peptostreptococcales</taxon>
        <taxon>Caminicellaceae</taxon>
        <taxon>Paramaledivibacter</taxon>
    </lineage>
</organism>
<dbReference type="AlphaFoldDB" id="A0A1M6N5D5"/>
<accession>A0A1M6N5D5</accession>
<sequence>MNDKILSLLGFAQKSRSLFSGENTVKLYIKKNRIKLVIIAEDTSQNSKEDFINLCNLKNIPYIIYSSRDELSKAIGKYNRAILGIKDSNFAEKILELYKAKFDM</sequence>
<proteinExistence type="predicted"/>
<protein>
    <submittedName>
        <fullName evidence="2">Ribosomal protein L7Ae</fullName>
    </submittedName>
</protein>
<dbReference type="STRING" id="1121301.SAMN02745912_01574"/>
<dbReference type="InterPro" id="IPR004038">
    <property type="entry name" value="Ribosomal_eL8/eL30/eS12/Gad45"/>
</dbReference>
<dbReference type="Gene3D" id="3.30.1330.30">
    <property type="match status" value="1"/>
</dbReference>
<dbReference type="RefSeq" id="WP_073148657.1">
    <property type="nucleotide sequence ID" value="NZ_FRAG01000015.1"/>
</dbReference>
<evidence type="ECO:0000313" key="3">
    <source>
        <dbReference type="Proteomes" id="UP000184465"/>
    </source>
</evidence>
<reference evidence="2 3" key="1">
    <citation type="submission" date="2016-11" db="EMBL/GenBank/DDBJ databases">
        <authorList>
            <person name="Jaros S."/>
            <person name="Januszkiewicz K."/>
            <person name="Wedrychowicz H."/>
        </authorList>
    </citation>
    <scope>NUCLEOTIDE SEQUENCE [LARGE SCALE GENOMIC DNA]</scope>
    <source>
        <strain evidence="2 3">DSM 15212</strain>
    </source>
</reference>